<dbReference type="EMBL" id="JACWFH010000036">
    <property type="protein sequence ID" value="MBY0099405.1"/>
    <property type="molecule type" value="Genomic_DNA"/>
</dbReference>
<dbReference type="InterPro" id="IPR037883">
    <property type="entry name" value="Knr4/Smi1-like_sf"/>
</dbReference>
<evidence type="ECO:0000313" key="2">
    <source>
        <dbReference type="Proteomes" id="UP000769780"/>
    </source>
</evidence>
<dbReference type="Pfam" id="PF14568">
    <property type="entry name" value="SUKH_6"/>
    <property type="match status" value="1"/>
</dbReference>
<dbReference type="SUPFAM" id="SSF160631">
    <property type="entry name" value="SMI1/KNR4-like"/>
    <property type="match status" value="1"/>
</dbReference>
<accession>A0ABS7KBD5</accession>
<gene>
    <name evidence="1" type="ORF">H0185_21795</name>
</gene>
<name>A0ABS7KBD5_9BACI</name>
<dbReference type="Proteomes" id="UP000769780">
    <property type="component" value="Unassembled WGS sequence"/>
</dbReference>
<reference evidence="1 2" key="1">
    <citation type="submission" date="2020-07" db="EMBL/GenBank/DDBJ databases">
        <title>Fungal Genomes of the International Space Station.</title>
        <authorList>
            <person name="Seuylemezian A."/>
            <person name="Singh N.K."/>
            <person name="Wood J."/>
            <person name="Venkateswaran K."/>
        </authorList>
    </citation>
    <scope>NUCLEOTIDE SEQUENCE [LARGE SCALE GENOMIC DNA]</scope>
    <source>
        <strain evidence="1 2">PL-B2</strain>
    </source>
</reference>
<dbReference type="Gene3D" id="3.40.1580.10">
    <property type="entry name" value="SMI1/KNR4-like"/>
    <property type="match status" value="1"/>
</dbReference>
<comment type="caution">
    <text evidence="1">The sequence shown here is derived from an EMBL/GenBank/DDBJ whole genome shotgun (WGS) entry which is preliminary data.</text>
</comment>
<protein>
    <submittedName>
        <fullName evidence="1">SMI1/KNR4 family protein</fullName>
    </submittedName>
</protein>
<keyword evidence="2" id="KW-1185">Reference proteome</keyword>
<proteinExistence type="predicted"/>
<evidence type="ECO:0000313" key="1">
    <source>
        <dbReference type="EMBL" id="MBY0099405.1"/>
    </source>
</evidence>
<organism evidence="1 2">
    <name type="scientific">Mesobacillus maritimus</name>
    <dbReference type="NCBI Taxonomy" id="1643336"/>
    <lineage>
        <taxon>Bacteria</taxon>
        <taxon>Bacillati</taxon>
        <taxon>Bacillota</taxon>
        <taxon>Bacilli</taxon>
        <taxon>Bacillales</taxon>
        <taxon>Bacillaceae</taxon>
        <taxon>Mesobacillus</taxon>
    </lineage>
</organism>
<sequence length="177" mass="20532">MNKLIKVLPLPKIPQHSGDKEQWGNVFNILGTELPSDYTKFIESYGTIGIDNFLWVLSPFVENENLNLIQKGKVIRDSYQVSKNNYPEYFTHNIYPSVGGLLPWGLTDNGDELYWLTEGKPDEWKIVVYETRSSEYHIYPLSMVEFLYQTITKELVWEAFPDEFPSDEVSVISVNVE</sequence>